<dbReference type="InterPro" id="IPR044287">
    <property type="entry name" value="SGS3"/>
</dbReference>
<dbReference type="Pfam" id="PF03468">
    <property type="entry name" value="XS"/>
    <property type="match status" value="1"/>
</dbReference>
<keyword evidence="5" id="KW-1185">Reference proteome</keyword>
<dbReference type="GO" id="GO:0031047">
    <property type="term" value="P:regulatory ncRNA-mediated gene silencing"/>
    <property type="evidence" value="ECO:0007669"/>
    <property type="project" value="InterPro"/>
</dbReference>
<dbReference type="AlphaFoldDB" id="A0A1Y1HQL9"/>
<name>A0A1Y1HQL9_KLENI</name>
<keyword evidence="1" id="KW-0175">Coiled coil</keyword>
<sequence>MSRCKDGPGQDFEQGHSPKQLFQKGRRDSVLAEPRAKRLKASSETGQQEIKVQLSDNREAEEGAGASSVRPGVYSKQGAPPSVNAQAPEDDSGPGSPFDSVIWPPTVVVHNLRTGVLDGKWTGVAEESLQKTLGYRWHFQNVYSNPRKDGHMGAAVLVIKGNREGISAAKGMDAHFKAMGQGRREWGRVLIKSGLPISSRNVEKELSAWLQHVQGLVEENGSRRLFCYLATRENDLRDRGLYRQFPRGRKRSRRWVAISVKEAERRCGESEAATTRKASKHLLPEVVTAGTSQKEVNRKATAVEQIEEQERRLQEMQGASEKDEFLEQLRCLKALHSEELAETWNRAVKESKTTDNAETENLLRRLQQKEARFLKYQDDQHSLNKDLTTKLEAYKVILEEKTKDMAALKEEVRALETQLALAKKEKTRLSRSTSLADVTYASSNGARRHGELLSVVVTPRLALVVQTIT</sequence>
<dbReference type="PANTHER" id="PTHR46602:SF1">
    <property type="entry name" value="PROTEIN SUPPRESSOR OF GENE SILENCING 3"/>
    <property type="match status" value="1"/>
</dbReference>
<feature type="compositionally biased region" description="Basic and acidic residues" evidence="2">
    <location>
        <begin position="1"/>
        <end position="16"/>
    </location>
</feature>
<dbReference type="GO" id="GO:0051607">
    <property type="term" value="P:defense response to virus"/>
    <property type="evidence" value="ECO:0007669"/>
    <property type="project" value="InterPro"/>
</dbReference>
<dbReference type="OrthoDB" id="1915348at2759"/>
<dbReference type="EMBL" id="DF237015">
    <property type="protein sequence ID" value="GAQ80920.1"/>
    <property type="molecule type" value="Genomic_DNA"/>
</dbReference>
<dbReference type="InterPro" id="IPR005380">
    <property type="entry name" value="XS_domain"/>
</dbReference>
<feature type="coiled-coil region" evidence="1">
    <location>
        <begin position="349"/>
        <end position="432"/>
    </location>
</feature>
<feature type="compositionally biased region" description="Basic and acidic residues" evidence="2">
    <location>
        <begin position="25"/>
        <end position="36"/>
    </location>
</feature>
<protein>
    <recommendedName>
        <fullName evidence="3">XS domain-containing protein</fullName>
    </recommendedName>
</protein>
<organism evidence="4 5">
    <name type="scientific">Klebsormidium nitens</name>
    <name type="common">Green alga</name>
    <name type="synonym">Ulothrix nitens</name>
    <dbReference type="NCBI Taxonomy" id="105231"/>
    <lineage>
        <taxon>Eukaryota</taxon>
        <taxon>Viridiplantae</taxon>
        <taxon>Streptophyta</taxon>
        <taxon>Klebsormidiophyceae</taxon>
        <taxon>Klebsormidiales</taxon>
        <taxon>Klebsormidiaceae</taxon>
        <taxon>Klebsormidium</taxon>
    </lineage>
</organism>
<reference evidence="4 5" key="1">
    <citation type="journal article" date="2014" name="Nat. Commun.">
        <title>Klebsormidium flaccidum genome reveals primary factors for plant terrestrial adaptation.</title>
        <authorList>
            <person name="Hori K."/>
            <person name="Maruyama F."/>
            <person name="Fujisawa T."/>
            <person name="Togashi T."/>
            <person name="Yamamoto N."/>
            <person name="Seo M."/>
            <person name="Sato S."/>
            <person name="Yamada T."/>
            <person name="Mori H."/>
            <person name="Tajima N."/>
            <person name="Moriyama T."/>
            <person name="Ikeuchi M."/>
            <person name="Watanabe M."/>
            <person name="Wada H."/>
            <person name="Kobayashi K."/>
            <person name="Saito M."/>
            <person name="Masuda T."/>
            <person name="Sasaki-Sekimoto Y."/>
            <person name="Mashiguchi K."/>
            <person name="Awai K."/>
            <person name="Shimojima M."/>
            <person name="Masuda S."/>
            <person name="Iwai M."/>
            <person name="Nobusawa T."/>
            <person name="Narise T."/>
            <person name="Kondo S."/>
            <person name="Saito H."/>
            <person name="Sato R."/>
            <person name="Murakawa M."/>
            <person name="Ihara Y."/>
            <person name="Oshima-Yamada Y."/>
            <person name="Ohtaka K."/>
            <person name="Satoh M."/>
            <person name="Sonobe K."/>
            <person name="Ishii M."/>
            <person name="Ohtani R."/>
            <person name="Kanamori-Sato M."/>
            <person name="Honoki R."/>
            <person name="Miyazaki D."/>
            <person name="Mochizuki H."/>
            <person name="Umetsu J."/>
            <person name="Higashi K."/>
            <person name="Shibata D."/>
            <person name="Kamiya Y."/>
            <person name="Sato N."/>
            <person name="Nakamura Y."/>
            <person name="Tabata S."/>
            <person name="Ida S."/>
            <person name="Kurokawa K."/>
            <person name="Ohta H."/>
        </authorList>
    </citation>
    <scope>NUCLEOTIDE SEQUENCE [LARGE SCALE GENOMIC DNA]</scope>
    <source>
        <strain evidence="4 5">NIES-2285</strain>
    </source>
</reference>
<feature type="domain" description="XS" evidence="3">
    <location>
        <begin position="100"/>
        <end position="233"/>
    </location>
</feature>
<evidence type="ECO:0000256" key="1">
    <source>
        <dbReference type="SAM" id="Coils"/>
    </source>
</evidence>
<dbReference type="InterPro" id="IPR038588">
    <property type="entry name" value="XS_domain_sf"/>
</dbReference>
<evidence type="ECO:0000259" key="3">
    <source>
        <dbReference type="Pfam" id="PF03468"/>
    </source>
</evidence>
<dbReference type="PANTHER" id="PTHR46602">
    <property type="entry name" value="PROTEIN SUPPRESSOR OF GENE SILENCING 3"/>
    <property type="match status" value="1"/>
</dbReference>
<evidence type="ECO:0000313" key="5">
    <source>
        <dbReference type="Proteomes" id="UP000054558"/>
    </source>
</evidence>
<proteinExistence type="predicted"/>
<evidence type="ECO:0000313" key="4">
    <source>
        <dbReference type="EMBL" id="GAQ80920.1"/>
    </source>
</evidence>
<evidence type="ECO:0000256" key="2">
    <source>
        <dbReference type="SAM" id="MobiDB-lite"/>
    </source>
</evidence>
<feature type="region of interest" description="Disordered" evidence="2">
    <location>
        <begin position="1"/>
        <end position="99"/>
    </location>
</feature>
<dbReference type="Proteomes" id="UP000054558">
    <property type="component" value="Unassembled WGS sequence"/>
</dbReference>
<dbReference type="Gene3D" id="3.30.70.2890">
    <property type="entry name" value="XS domain"/>
    <property type="match status" value="1"/>
</dbReference>
<accession>A0A1Y1HQL9</accession>
<gene>
    <name evidence="4" type="ORF">KFL_000660140</name>
</gene>